<accession>A0A370KDH5</accession>
<dbReference type="Pfam" id="PF13489">
    <property type="entry name" value="Methyltransf_23"/>
    <property type="match status" value="1"/>
</dbReference>
<dbReference type="Proteomes" id="UP000254711">
    <property type="component" value="Unassembled WGS sequence"/>
</dbReference>
<evidence type="ECO:0000313" key="4">
    <source>
        <dbReference type="EMBL" id="RDJ00679.1"/>
    </source>
</evidence>
<protein>
    <submittedName>
        <fullName evidence="4">Class I SAM-dependent methyltransferase</fullName>
    </submittedName>
</protein>
<keyword evidence="5" id="KW-1185">Reference proteome</keyword>
<gene>
    <name evidence="4" type="ORF">DVT68_05040</name>
</gene>
<keyword evidence="1 4" id="KW-0489">Methyltransferase</keyword>
<dbReference type="Gene3D" id="3.40.50.150">
    <property type="entry name" value="Vaccinia Virus protein VP39"/>
    <property type="match status" value="1"/>
</dbReference>
<dbReference type="InterPro" id="IPR029063">
    <property type="entry name" value="SAM-dependent_MTases_sf"/>
</dbReference>
<sequence>MSCKSWPKSDSNCSAKRLPEGWAAMSSFSPRAQRHMASKFAHAMRSAELALAMPMLPVGGKILELGAGDGWQASILTQHGFKVTAIDVQGIAAGATQYTPVTIYDGQTIPFPDASFDAIYSSNVLEHIKDFDRIQAELARVLTPNGVAVHCLPSATWRFWTTVGHPFHAAKWVCASRNRATPPVDPSRTPNINRHLVDKNILDLVRLGLVAPRHGEHGNLLTEHYLFTRSAWKRRFQRTQWQVEDIRPTELFYSGNELFGLRLTPRFRESMAGILGSSTFLLKSCPPRART</sequence>
<dbReference type="PANTHER" id="PTHR43464:SF19">
    <property type="entry name" value="UBIQUINONE BIOSYNTHESIS O-METHYLTRANSFERASE, MITOCHONDRIAL"/>
    <property type="match status" value="1"/>
</dbReference>
<dbReference type="GO" id="GO:0032259">
    <property type="term" value="P:methylation"/>
    <property type="evidence" value="ECO:0007669"/>
    <property type="project" value="UniProtKB-KW"/>
</dbReference>
<proteinExistence type="predicted"/>
<dbReference type="GO" id="GO:0008168">
    <property type="term" value="F:methyltransferase activity"/>
    <property type="evidence" value="ECO:0007669"/>
    <property type="project" value="UniProtKB-KW"/>
</dbReference>
<keyword evidence="3" id="KW-0949">S-adenosyl-L-methionine</keyword>
<comment type="caution">
    <text evidence="4">The sequence shown here is derived from an EMBL/GenBank/DDBJ whole genome shotgun (WGS) entry which is preliminary data.</text>
</comment>
<evidence type="ECO:0000256" key="1">
    <source>
        <dbReference type="ARBA" id="ARBA00022603"/>
    </source>
</evidence>
<dbReference type="SUPFAM" id="SSF53335">
    <property type="entry name" value="S-adenosyl-L-methionine-dependent methyltransferases"/>
    <property type="match status" value="1"/>
</dbReference>
<evidence type="ECO:0000256" key="2">
    <source>
        <dbReference type="ARBA" id="ARBA00022679"/>
    </source>
</evidence>
<dbReference type="CDD" id="cd02440">
    <property type="entry name" value="AdoMet_MTases"/>
    <property type="match status" value="1"/>
</dbReference>
<dbReference type="AlphaFoldDB" id="A0A370KDH5"/>
<dbReference type="PANTHER" id="PTHR43464">
    <property type="entry name" value="METHYLTRANSFERASE"/>
    <property type="match status" value="1"/>
</dbReference>
<keyword evidence="2 4" id="KW-0808">Transferase</keyword>
<reference evidence="4 5" key="1">
    <citation type="submission" date="2018-07" db="EMBL/GenBank/DDBJ databases">
        <title>Dyella solisilvae sp. nov., isolated from the pine and broad-leaved mixed forest soil.</title>
        <authorList>
            <person name="Gao Z."/>
            <person name="Qiu L."/>
        </authorList>
    </citation>
    <scope>NUCLEOTIDE SEQUENCE [LARGE SCALE GENOMIC DNA]</scope>
    <source>
        <strain evidence="4 5">DHG54</strain>
    </source>
</reference>
<dbReference type="EMBL" id="QQSY01000001">
    <property type="protein sequence ID" value="RDJ00679.1"/>
    <property type="molecule type" value="Genomic_DNA"/>
</dbReference>
<evidence type="ECO:0000313" key="5">
    <source>
        <dbReference type="Proteomes" id="UP000254711"/>
    </source>
</evidence>
<name>A0A370KDH5_9GAMM</name>
<evidence type="ECO:0000256" key="3">
    <source>
        <dbReference type="ARBA" id="ARBA00022691"/>
    </source>
</evidence>
<organism evidence="4 5">
    <name type="scientific">Dyella solisilvae</name>
    <dbReference type="NCBI Taxonomy" id="1920168"/>
    <lineage>
        <taxon>Bacteria</taxon>
        <taxon>Pseudomonadati</taxon>
        <taxon>Pseudomonadota</taxon>
        <taxon>Gammaproteobacteria</taxon>
        <taxon>Lysobacterales</taxon>
        <taxon>Rhodanobacteraceae</taxon>
        <taxon>Dyella</taxon>
    </lineage>
</organism>